<keyword evidence="4 8" id="KW-1003">Cell membrane</keyword>
<feature type="transmembrane region" description="Helical" evidence="9">
    <location>
        <begin position="94"/>
        <end position="117"/>
    </location>
</feature>
<dbReference type="RefSeq" id="WP_106651422.1">
    <property type="nucleotide sequence ID" value="NZ_JAUOEV010000021.1"/>
</dbReference>
<feature type="transmembrane region" description="Helical" evidence="9">
    <location>
        <begin position="235"/>
        <end position="262"/>
    </location>
</feature>
<keyword evidence="5 8" id="KW-0812">Transmembrane</keyword>
<dbReference type="Pfam" id="PF00860">
    <property type="entry name" value="Xan_ur_permease"/>
    <property type="match status" value="1"/>
</dbReference>
<evidence type="ECO:0000313" key="10">
    <source>
        <dbReference type="EMBL" id="MEM6248735.1"/>
    </source>
</evidence>
<name>A0ABU9URG2_9GAMM</name>
<dbReference type="InterPro" id="IPR006043">
    <property type="entry name" value="NCS2"/>
</dbReference>
<protein>
    <submittedName>
        <fullName evidence="10">NCS2 family permease</fullName>
    </submittedName>
</protein>
<feature type="transmembrane region" description="Helical" evidence="9">
    <location>
        <begin position="411"/>
        <end position="428"/>
    </location>
</feature>
<organism evidence="10 11">
    <name type="scientific">Shewanella vaxholmensis</name>
    <dbReference type="NCBI Taxonomy" id="3063535"/>
    <lineage>
        <taxon>Bacteria</taxon>
        <taxon>Pseudomonadati</taxon>
        <taxon>Pseudomonadota</taxon>
        <taxon>Gammaproteobacteria</taxon>
        <taxon>Alteromonadales</taxon>
        <taxon>Shewanellaceae</taxon>
        <taxon>Shewanella</taxon>
    </lineage>
</organism>
<dbReference type="PANTHER" id="PTHR43337:SF1">
    <property type="entry name" value="XANTHINE_URACIL PERMEASE C887.17-RELATED"/>
    <property type="match status" value="1"/>
</dbReference>
<dbReference type="PIRSF" id="PIRSF005353">
    <property type="entry name" value="PbuG"/>
    <property type="match status" value="1"/>
</dbReference>
<gene>
    <name evidence="10" type="ORF">AAGS29_09000</name>
</gene>
<evidence type="ECO:0000256" key="1">
    <source>
        <dbReference type="ARBA" id="ARBA00004651"/>
    </source>
</evidence>
<comment type="similarity">
    <text evidence="2 8">Belongs to the nucleobase:cation symporter-2 (NCS2) (TC 2.A.40) family. Azg-like subfamily.</text>
</comment>
<keyword evidence="3 8" id="KW-0813">Transport</keyword>
<proteinExistence type="inferred from homology"/>
<evidence type="ECO:0000256" key="4">
    <source>
        <dbReference type="ARBA" id="ARBA00022475"/>
    </source>
</evidence>
<comment type="subcellular location">
    <subcellularLocation>
        <location evidence="1 8">Cell membrane</location>
        <topology evidence="1 8">Multi-pass membrane protein</topology>
    </subcellularLocation>
</comment>
<evidence type="ECO:0000256" key="5">
    <source>
        <dbReference type="ARBA" id="ARBA00022692"/>
    </source>
</evidence>
<evidence type="ECO:0000256" key="6">
    <source>
        <dbReference type="ARBA" id="ARBA00022989"/>
    </source>
</evidence>
<evidence type="ECO:0000313" key="11">
    <source>
        <dbReference type="Proteomes" id="UP001489333"/>
    </source>
</evidence>
<feature type="transmembrane region" description="Helical" evidence="9">
    <location>
        <begin position="168"/>
        <end position="186"/>
    </location>
</feature>
<dbReference type="InterPro" id="IPR045018">
    <property type="entry name" value="Azg-like"/>
</dbReference>
<keyword evidence="7 8" id="KW-0472">Membrane</keyword>
<feature type="transmembrane region" description="Helical" evidence="9">
    <location>
        <begin position="48"/>
        <end position="74"/>
    </location>
</feature>
<dbReference type="Proteomes" id="UP001489333">
    <property type="component" value="Unassembled WGS sequence"/>
</dbReference>
<keyword evidence="6 8" id="KW-1133">Transmembrane helix</keyword>
<feature type="transmembrane region" description="Helical" evidence="9">
    <location>
        <begin position="193"/>
        <end position="215"/>
    </location>
</feature>
<feature type="transmembrane region" description="Helical" evidence="9">
    <location>
        <begin position="316"/>
        <end position="333"/>
    </location>
</feature>
<dbReference type="EMBL" id="JBCHKU010000010">
    <property type="protein sequence ID" value="MEM6248735.1"/>
    <property type="molecule type" value="Genomic_DNA"/>
</dbReference>
<feature type="transmembrane region" description="Helical" evidence="9">
    <location>
        <begin position="340"/>
        <end position="362"/>
    </location>
</feature>
<evidence type="ECO:0000256" key="2">
    <source>
        <dbReference type="ARBA" id="ARBA00005697"/>
    </source>
</evidence>
<feature type="transmembrane region" description="Helical" evidence="9">
    <location>
        <begin position="374"/>
        <end position="399"/>
    </location>
</feature>
<sequence length="429" mass="45117">MLEKLFKLKQNQTSLKQEAVAGLTTFMTMAYIIFVNPMMLADAGMDHGAVFVATCLAAAVGCIVMGLMANYPIALAPGMGLNAFFTYTVVGEMGYSWETALGAVFLSGICFLILSLVRIREWIVNSIPMSLRIGIAAGIGLFLALIGLKSAGIVVASPATLVTLGDITAFPAVMAVLGFFLIIAMVQRGMKSAVILSILIITALGLMFGDVQYQGIVSMPPSIMPTFLKMDLSQVFEVTMLSVVFAFLFVDLFDTSGTLVAVAQRGGFLDEKGRLPRLNRALTADSLATIAGAAFGTSTTTSYIESTAGVSAGGRTGLTAVVVGLLFIAALFLSPLAGMIPAYATAGTLFYVAILMMSGLVHVEWEDLTEAAPVVVVCILMPLTFSIATGIAFGMISYAAIKLLTGRFSDLNVGIVVLAALFVAKFIYG</sequence>
<comment type="caution">
    <text evidence="10">The sequence shown here is derived from an EMBL/GenBank/DDBJ whole genome shotgun (WGS) entry which is preliminary data.</text>
</comment>
<feature type="transmembrane region" description="Helical" evidence="9">
    <location>
        <begin position="129"/>
        <end position="148"/>
    </location>
</feature>
<dbReference type="InterPro" id="IPR026033">
    <property type="entry name" value="Azg-like_bact_archaea"/>
</dbReference>
<keyword evidence="11" id="KW-1185">Reference proteome</keyword>
<evidence type="ECO:0000256" key="8">
    <source>
        <dbReference type="PIRNR" id="PIRNR005353"/>
    </source>
</evidence>
<evidence type="ECO:0000256" key="7">
    <source>
        <dbReference type="ARBA" id="ARBA00023136"/>
    </source>
</evidence>
<accession>A0ABU9URG2</accession>
<feature type="transmembrane region" description="Helical" evidence="9">
    <location>
        <begin position="20"/>
        <end position="41"/>
    </location>
</feature>
<evidence type="ECO:0000256" key="9">
    <source>
        <dbReference type="SAM" id="Phobius"/>
    </source>
</evidence>
<evidence type="ECO:0000256" key="3">
    <source>
        <dbReference type="ARBA" id="ARBA00022448"/>
    </source>
</evidence>
<reference evidence="10 11" key="1">
    <citation type="submission" date="2024-04" db="EMBL/GenBank/DDBJ databases">
        <title>Novel Shewanella species isolated from Baltic Sea sediments.</title>
        <authorList>
            <person name="Martin-Rodriguez A.J."/>
            <person name="Fernandez-Juarez V."/>
            <person name="Valeriano V.D."/>
            <person name="Mihindukulasooriya I."/>
            <person name="Ceresnova L."/>
            <person name="Joffre E."/>
            <person name="Jensie-Markopoulos S."/>
            <person name="Moore E.R.B."/>
            <person name="Sjoling A."/>
        </authorList>
    </citation>
    <scope>NUCLEOTIDE SEQUENCE [LARGE SCALE GENOMIC DNA]</scope>
    <source>
        <strain evidence="10 11">VAX-SP0-0CM-1</strain>
    </source>
</reference>
<dbReference type="PANTHER" id="PTHR43337">
    <property type="entry name" value="XANTHINE/URACIL PERMEASE C887.17-RELATED"/>
    <property type="match status" value="1"/>
</dbReference>